<dbReference type="GO" id="GO:0005504">
    <property type="term" value="F:fatty acid binding"/>
    <property type="evidence" value="ECO:0007669"/>
    <property type="project" value="InterPro"/>
</dbReference>
<dbReference type="EMBL" id="JABFUD020000017">
    <property type="protein sequence ID" value="KAI5067584.1"/>
    <property type="molecule type" value="Genomic_DNA"/>
</dbReference>
<dbReference type="AlphaFoldDB" id="A0A9D4ZAB6"/>
<dbReference type="Proteomes" id="UP000886520">
    <property type="component" value="Chromosome 17"/>
</dbReference>
<organism evidence="2 3">
    <name type="scientific">Adiantum capillus-veneris</name>
    <name type="common">Maidenhair fern</name>
    <dbReference type="NCBI Taxonomy" id="13818"/>
    <lineage>
        <taxon>Eukaryota</taxon>
        <taxon>Viridiplantae</taxon>
        <taxon>Streptophyta</taxon>
        <taxon>Embryophyta</taxon>
        <taxon>Tracheophyta</taxon>
        <taxon>Polypodiopsida</taxon>
        <taxon>Polypodiidae</taxon>
        <taxon>Polypodiales</taxon>
        <taxon>Pteridineae</taxon>
        <taxon>Pteridaceae</taxon>
        <taxon>Vittarioideae</taxon>
        <taxon>Adiantum</taxon>
    </lineage>
</organism>
<comment type="caution">
    <text evidence="2">The sequence shown here is derived from an EMBL/GenBank/DDBJ whole genome shotgun (WGS) entry which is preliminary data.</text>
</comment>
<name>A0A9D4ZAB6_ADICA</name>
<dbReference type="CDD" id="cd00010">
    <property type="entry name" value="AAI_LTSS"/>
    <property type="match status" value="1"/>
</dbReference>
<dbReference type="SUPFAM" id="SSF47699">
    <property type="entry name" value="Bifunctional inhibitor/lipid-transfer protein/seed storage 2S albumin"/>
    <property type="match status" value="1"/>
</dbReference>
<dbReference type="OrthoDB" id="678526at2759"/>
<dbReference type="PANTHER" id="PTHR33122">
    <property type="entry name" value="LIPID BINDING PROTEIN-RELATED"/>
    <property type="match status" value="1"/>
</dbReference>
<evidence type="ECO:0000313" key="2">
    <source>
        <dbReference type="EMBL" id="KAI5067584.1"/>
    </source>
</evidence>
<keyword evidence="3" id="KW-1185">Reference proteome</keyword>
<dbReference type="InterPro" id="IPR016140">
    <property type="entry name" value="Bifunc_inhib/LTP/seed_store"/>
</dbReference>
<dbReference type="InterPro" id="IPR039265">
    <property type="entry name" value="DIR1-like"/>
</dbReference>
<evidence type="ECO:0000259" key="1">
    <source>
        <dbReference type="Pfam" id="PF14368"/>
    </source>
</evidence>
<feature type="domain" description="Bifunctional inhibitor/plant lipid transfer protein/seed storage helical" evidence="1">
    <location>
        <begin position="3"/>
        <end position="66"/>
    </location>
</feature>
<reference evidence="2" key="1">
    <citation type="submission" date="2021-01" db="EMBL/GenBank/DDBJ databases">
        <title>Adiantum capillus-veneris genome.</title>
        <authorList>
            <person name="Fang Y."/>
            <person name="Liao Q."/>
        </authorList>
    </citation>
    <scope>NUCLEOTIDE SEQUENCE</scope>
    <source>
        <strain evidence="2">H3</strain>
        <tissue evidence="2">Leaf</tissue>
    </source>
</reference>
<dbReference type="GO" id="GO:0009627">
    <property type="term" value="P:systemic acquired resistance"/>
    <property type="evidence" value="ECO:0007669"/>
    <property type="project" value="InterPro"/>
</dbReference>
<gene>
    <name evidence="2" type="ORF">GOP47_0018112</name>
</gene>
<protein>
    <recommendedName>
        <fullName evidence="1">Bifunctional inhibitor/plant lipid transfer protein/seed storage helical domain-containing protein</fullName>
    </recommendedName>
</protein>
<dbReference type="InterPro" id="IPR036312">
    <property type="entry name" value="Bifun_inhib/LTP/seed_sf"/>
</dbReference>
<dbReference type="Pfam" id="PF14368">
    <property type="entry name" value="LTP_2"/>
    <property type="match status" value="1"/>
</dbReference>
<sequence length="76" mass="7950">MASCLEATQDEDVEPSEACCSKVVEMGAYPDCLCGCVTYPLARLVGVNPAIALSIPKRCNLEARPIGYQCAGGSLP</sequence>
<evidence type="ECO:0000313" key="3">
    <source>
        <dbReference type="Proteomes" id="UP000886520"/>
    </source>
</evidence>
<dbReference type="PANTHER" id="PTHR33122:SF13">
    <property type="entry name" value="BIFUNCTIONAL INHIBITOR_LIPID-TRANSFER PROTEIN_SEED STORAGE 2S ALBUMIN SUPERFAMILY PROTEIN"/>
    <property type="match status" value="1"/>
</dbReference>
<proteinExistence type="predicted"/>
<dbReference type="Gene3D" id="1.10.110.10">
    <property type="entry name" value="Plant lipid-transfer and hydrophobic proteins"/>
    <property type="match status" value="1"/>
</dbReference>
<accession>A0A9D4ZAB6</accession>